<dbReference type="EMBL" id="BK015711">
    <property type="protein sequence ID" value="DAE21354.1"/>
    <property type="molecule type" value="Genomic_DNA"/>
</dbReference>
<reference evidence="1" key="1">
    <citation type="journal article" date="2021" name="Proc. Natl. Acad. Sci. U.S.A.">
        <title>A Catalog of Tens of Thousands of Viruses from Human Metagenomes Reveals Hidden Associations with Chronic Diseases.</title>
        <authorList>
            <person name="Tisza M.J."/>
            <person name="Buck C.B."/>
        </authorList>
    </citation>
    <scope>NUCLEOTIDE SEQUENCE</scope>
    <source>
        <strain evidence="1">CtE6L85</strain>
    </source>
</reference>
<organism evidence="1">
    <name type="scientific">Siphoviridae sp. ctE6L85</name>
    <dbReference type="NCBI Taxonomy" id="2826202"/>
    <lineage>
        <taxon>Viruses</taxon>
        <taxon>Duplodnaviria</taxon>
        <taxon>Heunggongvirae</taxon>
        <taxon>Uroviricota</taxon>
        <taxon>Caudoviricetes</taxon>
    </lineage>
</organism>
<protein>
    <submittedName>
        <fullName evidence="1">Uncharacterized protein</fullName>
    </submittedName>
</protein>
<evidence type="ECO:0000313" key="1">
    <source>
        <dbReference type="EMBL" id="DAE21354.1"/>
    </source>
</evidence>
<accession>A0A8S5QQR8</accession>
<name>A0A8S5QQR8_9CAUD</name>
<proteinExistence type="predicted"/>
<sequence length="58" mass="6912">MEKRTIWVKPSCFAPEFEMIIPIPTDRDDEEYIDELLDGILSPEFRYNVEWDFVDGLS</sequence>